<feature type="domain" description="Glycosyltransferase 2-like" evidence="4">
    <location>
        <begin position="6"/>
        <end position="165"/>
    </location>
</feature>
<name>A0A4V1BWH5_9GAMM</name>
<dbReference type="EMBL" id="CP123523">
    <property type="protein sequence ID" value="WGM06369.1"/>
    <property type="molecule type" value="Genomic_DNA"/>
</dbReference>
<dbReference type="AlphaFoldDB" id="A0A4V1BWH5"/>
<dbReference type="KEGG" id="ans:ArsFIN_07580"/>
<dbReference type="Proteomes" id="UP001177592">
    <property type="component" value="Chromosome"/>
</dbReference>
<keyword evidence="3 5" id="KW-0808">Transferase</keyword>
<evidence type="ECO:0000259" key="4">
    <source>
        <dbReference type="Pfam" id="PF00535"/>
    </source>
</evidence>
<evidence type="ECO:0000313" key="5">
    <source>
        <dbReference type="EMBL" id="QBY42213.1"/>
    </source>
</evidence>
<dbReference type="GO" id="GO:0016757">
    <property type="term" value="F:glycosyltransferase activity"/>
    <property type="evidence" value="ECO:0007669"/>
    <property type="project" value="UniProtKB-KW"/>
</dbReference>
<organism evidence="5 7">
    <name type="scientific">Arsenophonus nasoniae</name>
    <name type="common">son-killer infecting Nasonia vitripennis</name>
    <dbReference type="NCBI Taxonomy" id="638"/>
    <lineage>
        <taxon>Bacteria</taxon>
        <taxon>Pseudomonadati</taxon>
        <taxon>Pseudomonadota</taxon>
        <taxon>Gammaproteobacteria</taxon>
        <taxon>Enterobacterales</taxon>
        <taxon>Morganellaceae</taxon>
        <taxon>Arsenophonus</taxon>
    </lineage>
</organism>
<dbReference type="InterPro" id="IPR029044">
    <property type="entry name" value="Nucleotide-diphossugar_trans"/>
</dbReference>
<dbReference type="SUPFAM" id="SSF53448">
    <property type="entry name" value="Nucleotide-diphospho-sugar transferases"/>
    <property type="match status" value="1"/>
</dbReference>
<keyword evidence="8" id="KW-1185">Reference proteome</keyword>
<dbReference type="InterPro" id="IPR001173">
    <property type="entry name" value="Glyco_trans_2-like"/>
</dbReference>
<evidence type="ECO:0000256" key="2">
    <source>
        <dbReference type="ARBA" id="ARBA00022676"/>
    </source>
</evidence>
<dbReference type="Proteomes" id="UP000295134">
    <property type="component" value="Chromosome"/>
</dbReference>
<proteinExistence type="inferred from homology"/>
<sequence length="269" mass="31666">MLYNFSVLISVYSKENPLFFDLALDSIYRQTFLPNEIIVVQDGKLTQQLYDIINKWKTLLPIKDVILQENQGLGIALNRGLNACTNDLVMRVDSDDINHTDRFEKQYNYMNKNLDITMCGSHIAEFDNEPTNIIGFRFVPIGKEISSVINKRNPFNHMTVCFRKKHILAVGGYQDFKFMEDYYLWIRLYAQGYKLENINEILVDARTGIKMIKRRKGILYLKSEIIMLKYLLKFKIGKNFSTISIFTLRAIFRLMPSYLLSKFYMILRK</sequence>
<evidence type="ECO:0000256" key="1">
    <source>
        <dbReference type="ARBA" id="ARBA00006739"/>
    </source>
</evidence>
<protein>
    <submittedName>
        <fullName evidence="6">Glycosyltransferase</fullName>
        <ecNumber evidence="6">2.4.-.-</ecNumber>
    </submittedName>
    <submittedName>
        <fullName evidence="5">UDP-Gal:alpha-D-GlcNAc-diphosphoundecaprenol beta-1,3-galactosyltransferase</fullName>
        <ecNumber evidence="5">2.4.1.303</ecNumber>
    </submittedName>
</protein>
<evidence type="ECO:0000256" key="3">
    <source>
        <dbReference type="ARBA" id="ARBA00022679"/>
    </source>
</evidence>
<dbReference type="EC" id="2.4.-.-" evidence="6"/>
<accession>A0A4V1BWH5</accession>
<dbReference type="InterPro" id="IPR050834">
    <property type="entry name" value="Glycosyltransf_2"/>
</dbReference>
<keyword evidence="2 5" id="KW-0328">Glycosyltransferase</keyword>
<dbReference type="Gene3D" id="3.90.550.10">
    <property type="entry name" value="Spore Coat Polysaccharide Biosynthesis Protein SpsA, Chain A"/>
    <property type="match status" value="1"/>
</dbReference>
<reference evidence="5 7" key="1">
    <citation type="submission" date="2019-03" db="EMBL/GenBank/DDBJ databases">
        <title>Long-read sequencing reveals hyperdense prophage content in a complex bacterial symbiont genome.</title>
        <authorList>
            <person name="Frost C.L."/>
            <person name="Siozios S."/>
            <person name="Nadal-Jimenez P."/>
            <person name="Brockhurst M.A."/>
            <person name="King K.C."/>
            <person name="Darby A.C."/>
            <person name="Hurst G.D.D."/>
        </authorList>
    </citation>
    <scope>NUCLEOTIDE SEQUENCE [LARGE SCALE GENOMIC DNA]</scope>
    <source>
        <strain evidence="5 7">FIN</strain>
    </source>
</reference>
<evidence type="ECO:0000313" key="6">
    <source>
        <dbReference type="EMBL" id="WGM06369.1"/>
    </source>
</evidence>
<dbReference type="Pfam" id="PF00535">
    <property type="entry name" value="Glycos_transf_2"/>
    <property type="match status" value="1"/>
</dbReference>
<dbReference type="GeneID" id="96876013"/>
<dbReference type="EC" id="2.4.1.303" evidence="5"/>
<dbReference type="RefSeq" id="WP_026821943.1">
    <property type="nucleotide sequence ID" value="NZ_CP038613.1"/>
</dbReference>
<reference evidence="6" key="2">
    <citation type="submission" date="2023-04" db="EMBL/GenBank/DDBJ databases">
        <title>Genome dynamics across the evolutionary transition to endosymbiosis.</title>
        <authorList>
            <person name="Siozios S."/>
            <person name="Nadal-Jimenez P."/>
            <person name="Azagi T."/>
            <person name="Sprong H."/>
            <person name="Frost C.L."/>
            <person name="Parratt S.R."/>
            <person name="Taylor G."/>
            <person name="Brettell L."/>
            <person name="Lew K.C."/>
            <person name="Croft L."/>
            <person name="King K.C."/>
            <person name="Brockhurst M.A."/>
            <person name="Hypsa V."/>
            <person name="Novakova E."/>
            <person name="Darby A.C."/>
            <person name="Hurst G.D.D."/>
        </authorList>
    </citation>
    <scope>NUCLEOTIDE SEQUENCE</scope>
    <source>
        <strain evidence="6">ANv_CAN</strain>
    </source>
</reference>
<evidence type="ECO:0000313" key="7">
    <source>
        <dbReference type="Proteomes" id="UP000295134"/>
    </source>
</evidence>
<gene>
    <name evidence="5" type="primary">wbbD</name>
    <name evidence="5" type="ORF">ArsFIN_07580</name>
    <name evidence="6" type="ORF">QE258_03195</name>
</gene>
<dbReference type="PANTHER" id="PTHR43685:SF5">
    <property type="entry name" value="GLYCOSYLTRANSFERASE EPSE-RELATED"/>
    <property type="match status" value="1"/>
</dbReference>
<dbReference type="PANTHER" id="PTHR43685">
    <property type="entry name" value="GLYCOSYLTRANSFERASE"/>
    <property type="match status" value="1"/>
</dbReference>
<dbReference type="EMBL" id="CP038613">
    <property type="protein sequence ID" value="QBY42213.1"/>
    <property type="molecule type" value="Genomic_DNA"/>
</dbReference>
<evidence type="ECO:0000313" key="8">
    <source>
        <dbReference type="Proteomes" id="UP001177592"/>
    </source>
</evidence>
<comment type="similarity">
    <text evidence="1">Belongs to the glycosyltransferase 2 family.</text>
</comment>